<dbReference type="Proteomes" id="UP000076449">
    <property type="component" value="Chromosome II"/>
</dbReference>
<dbReference type="EMBL" id="CM002799">
    <property type="protein sequence ID" value="KZN88050.1"/>
    <property type="molecule type" value="Genomic_DNA"/>
</dbReference>
<sequence>MSSDELERWAQVAELAGGPVEDLQITPQASIRCRVGRQLSFSWPETVITEWINENHLIWTLCAALADSGLDREWTQGFDLYFRSQWVQIQSTVQQSQGVDRFLLDIPAPPMFMAVFAHSTGSGVRYHSIMSTHAGTRPGGGLLYLLRHVYHGGVSPTDVFIVVLYDGDVTGGAPQLPPSSDSDLADLFPERYASPPPPYRGSSPAPPDYAPPS</sequence>
<name>A0A167TA79_PENCH</name>
<proteinExistence type="predicted"/>
<feature type="compositionally biased region" description="Pro residues" evidence="1">
    <location>
        <begin position="194"/>
        <end position="213"/>
    </location>
</feature>
<protein>
    <submittedName>
        <fullName evidence="2">Uncharacterized protein</fullName>
    </submittedName>
</protein>
<dbReference type="AlphaFoldDB" id="A0A167TA79"/>
<evidence type="ECO:0000256" key="1">
    <source>
        <dbReference type="SAM" id="MobiDB-lite"/>
    </source>
</evidence>
<organism evidence="2">
    <name type="scientific">Penicillium chrysogenum</name>
    <name type="common">Penicillium notatum</name>
    <dbReference type="NCBI Taxonomy" id="5076"/>
    <lineage>
        <taxon>Eukaryota</taxon>
        <taxon>Fungi</taxon>
        <taxon>Dikarya</taxon>
        <taxon>Ascomycota</taxon>
        <taxon>Pezizomycotina</taxon>
        <taxon>Eurotiomycetes</taxon>
        <taxon>Eurotiomycetidae</taxon>
        <taxon>Eurotiales</taxon>
        <taxon>Aspergillaceae</taxon>
        <taxon>Penicillium</taxon>
        <taxon>Penicillium chrysogenum species complex</taxon>
    </lineage>
</organism>
<dbReference type="PhylomeDB" id="A0A167TA79"/>
<gene>
    <name evidence="2" type="ORF">EN45_066190</name>
</gene>
<accession>A0A167TA79</accession>
<reference evidence="2" key="1">
    <citation type="journal article" date="2014" name="Genome Announc.">
        <title>Complete sequencing and chromosome-scale genome assembly of the industrial progenitor strain P2niaD18 from the penicillin producer Penicillium chrysogenum.</title>
        <authorList>
            <person name="Specht T."/>
            <person name="Dahlmann T.A."/>
            <person name="Zadra I."/>
            <person name="Kurnsteiner H."/>
            <person name="Kuck U."/>
        </authorList>
    </citation>
    <scope>NUCLEOTIDE SEQUENCE [LARGE SCALE GENOMIC DNA]</scope>
    <source>
        <strain evidence="2">P2niaD18</strain>
    </source>
</reference>
<evidence type="ECO:0000313" key="2">
    <source>
        <dbReference type="EMBL" id="KZN88050.1"/>
    </source>
</evidence>
<feature type="region of interest" description="Disordered" evidence="1">
    <location>
        <begin position="174"/>
        <end position="213"/>
    </location>
</feature>